<accession>A0AC60QI57</accession>
<comment type="caution">
    <text evidence="1">The sequence shown here is derived from an EMBL/GenBank/DDBJ whole genome shotgun (WGS) entry which is preliminary data.</text>
</comment>
<keyword evidence="2" id="KW-1185">Reference proteome</keyword>
<gene>
    <name evidence="1" type="ORF">HPB47_020166</name>
</gene>
<evidence type="ECO:0000313" key="1">
    <source>
        <dbReference type="EMBL" id="KAG0433168.1"/>
    </source>
</evidence>
<proteinExistence type="predicted"/>
<evidence type="ECO:0000313" key="2">
    <source>
        <dbReference type="Proteomes" id="UP000805193"/>
    </source>
</evidence>
<name>A0AC60QI57_IXOPE</name>
<dbReference type="EMBL" id="JABSTQ010009079">
    <property type="protein sequence ID" value="KAG0433168.1"/>
    <property type="molecule type" value="Genomic_DNA"/>
</dbReference>
<sequence length="246" mass="26746">MSACRQAFPGCRDKSPGPSDVAYEPQRPIAVQSLDSLLSQLCPGGKHCLSMKIKDQQDSVLVKPAVDDKSLHTAEDVTQRHCNMSNFPSSFPASIEVLMTVNHSCGMHKTLSERRLHHDSSALSVVHTKPGHQQEIISIPKSRFIMVSALLSFVILACFSVTIYSFSLPPDYAMHSGNHSGPASKSVAPPATTATRPTSTKETDHSTNASTGPTQELHVAELIVQRLGGRRPTGLYLGHQRRIVML</sequence>
<organism evidence="1 2">
    <name type="scientific">Ixodes persulcatus</name>
    <name type="common">Taiga tick</name>
    <dbReference type="NCBI Taxonomy" id="34615"/>
    <lineage>
        <taxon>Eukaryota</taxon>
        <taxon>Metazoa</taxon>
        <taxon>Ecdysozoa</taxon>
        <taxon>Arthropoda</taxon>
        <taxon>Chelicerata</taxon>
        <taxon>Arachnida</taxon>
        <taxon>Acari</taxon>
        <taxon>Parasitiformes</taxon>
        <taxon>Ixodida</taxon>
        <taxon>Ixodoidea</taxon>
        <taxon>Ixodidae</taxon>
        <taxon>Ixodinae</taxon>
        <taxon>Ixodes</taxon>
    </lineage>
</organism>
<dbReference type="Proteomes" id="UP000805193">
    <property type="component" value="Unassembled WGS sequence"/>
</dbReference>
<reference evidence="1 2" key="1">
    <citation type="journal article" date="2020" name="Cell">
        <title>Large-Scale Comparative Analyses of Tick Genomes Elucidate Their Genetic Diversity and Vector Capacities.</title>
        <authorList>
            <consortium name="Tick Genome and Microbiome Consortium (TIGMIC)"/>
            <person name="Jia N."/>
            <person name="Wang J."/>
            <person name="Shi W."/>
            <person name="Du L."/>
            <person name="Sun Y."/>
            <person name="Zhan W."/>
            <person name="Jiang J.F."/>
            <person name="Wang Q."/>
            <person name="Zhang B."/>
            <person name="Ji P."/>
            <person name="Bell-Sakyi L."/>
            <person name="Cui X.M."/>
            <person name="Yuan T.T."/>
            <person name="Jiang B.G."/>
            <person name="Yang W.F."/>
            <person name="Lam T.T."/>
            <person name="Chang Q.C."/>
            <person name="Ding S.J."/>
            <person name="Wang X.J."/>
            <person name="Zhu J.G."/>
            <person name="Ruan X.D."/>
            <person name="Zhao L."/>
            <person name="Wei J.T."/>
            <person name="Ye R.Z."/>
            <person name="Que T.C."/>
            <person name="Du C.H."/>
            <person name="Zhou Y.H."/>
            <person name="Cheng J.X."/>
            <person name="Dai P.F."/>
            <person name="Guo W.B."/>
            <person name="Han X.H."/>
            <person name="Huang E.J."/>
            <person name="Li L.F."/>
            <person name="Wei W."/>
            <person name="Gao Y.C."/>
            <person name="Liu J.Z."/>
            <person name="Shao H.Z."/>
            <person name="Wang X."/>
            <person name="Wang C.C."/>
            <person name="Yang T.C."/>
            <person name="Huo Q.B."/>
            <person name="Li W."/>
            <person name="Chen H.Y."/>
            <person name="Chen S.E."/>
            <person name="Zhou L.G."/>
            <person name="Ni X.B."/>
            <person name="Tian J.H."/>
            <person name="Sheng Y."/>
            <person name="Liu T."/>
            <person name="Pan Y.S."/>
            <person name="Xia L.Y."/>
            <person name="Li J."/>
            <person name="Zhao F."/>
            <person name="Cao W.C."/>
        </authorList>
    </citation>
    <scope>NUCLEOTIDE SEQUENCE [LARGE SCALE GENOMIC DNA]</scope>
    <source>
        <strain evidence="1">Iper-2018</strain>
    </source>
</reference>
<protein>
    <submittedName>
        <fullName evidence="1">Uncharacterized protein</fullName>
    </submittedName>
</protein>